<dbReference type="PANTHER" id="PTHR11079:SF156">
    <property type="entry name" value="INACTIVE TRNA-SPECIFIC ADENOSINE DEAMINASE-LIKE PROTEIN 3-RELATED"/>
    <property type="match status" value="1"/>
</dbReference>
<dbReference type="Gene3D" id="1.20.120.310">
    <property type="entry name" value="ERV/ALR sulfhydryl oxidase domain"/>
    <property type="match status" value="1"/>
</dbReference>
<reference evidence="10 11" key="1">
    <citation type="submission" date="2020-04" db="EMBL/GenBank/DDBJ databases">
        <title>Perkinsus chesapeaki whole genome sequence.</title>
        <authorList>
            <person name="Bogema D.R."/>
        </authorList>
    </citation>
    <scope>NUCLEOTIDE SEQUENCE [LARGE SCALE GENOMIC DNA]</scope>
    <source>
        <strain evidence="10">ATCC PRA-425</strain>
    </source>
</reference>
<keyword evidence="6" id="KW-1015">Disulfide bond</keyword>
<protein>
    <recommendedName>
        <fullName evidence="8">Sulfhydryl oxidase</fullName>
        <ecNumber evidence="8">1.8.3.2</ecNumber>
    </recommendedName>
</protein>
<dbReference type="EC" id="1.8.3.2" evidence="8"/>
<evidence type="ECO:0000256" key="7">
    <source>
        <dbReference type="ARBA" id="ARBA00038160"/>
    </source>
</evidence>
<proteinExistence type="inferred from homology"/>
<dbReference type="InterPro" id="IPR002125">
    <property type="entry name" value="CMP_dCMP_dom"/>
</dbReference>
<keyword evidence="5 8" id="KW-0560">Oxidoreductase</keyword>
<comment type="caution">
    <text evidence="10">The sequence shown here is derived from an EMBL/GenBank/DDBJ whole genome shotgun (WGS) entry which is preliminary data.</text>
</comment>
<dbReference type="Pfam" id="PF04777">
    <property type="entry name" value="Evr1_Alr"/>
    <property type="match status" value="1"/>
</dbReference>
<name>A0A7J6L830_PERCH</name>
<comment type="catalytic activity">
    <reaction evidence="8">
        <text>2 R'C(R)SH + O2 = R'C(R)S-S(R)CR' + H2O2</text>
        <dbReference type="Rhea" id="RHEA:17357"/>
        <dbReference type="ChEBI" id="CHEBI:15379"/>
        <dbReference type="ChEBI" id="CHEBI:16240"/>
        <dbReference type="ChEBI" id="CHEBI:16520"/>
        <dbReference type="ChEBI" id="CHEBI:17412"/>
        <dbReference type="EC" id="1.8.3.2"/>
    </reaction>
</comment>
<dbReference type="InterPro" id="IPR036774">
    <property type="entry name" value="ERV/ALR_sulphydryl_oxid_sf"/>
</dbReference>
<dbReference type="InterPro" id="IPR017905">
    <property type="entry name" value="ERV/ALR_sulphydryl_oxidase"/>
</dbReference>
<comment type="cofactor">
    <cofactor evidence="1 8">
        <name>FAD</name>
        <dbReference type="ChEBI" id="CHEBI:57692"/>
    </cofactor>
</comment>
<evidence type="ECO:0000256" key="3">
    <source>
        <dbReference type="ARBA" id="ARBA00022694"/>
    </source>
</evidence>
<dbReference type="InterPro" id="IPR016193">
    <property type="entry name" value="Cytidine_deaminase-like"/>
</dbReference>
<dbReference type="GO" id="GO:0016972">
    <property type="term" value="F:thiol oxidase activity"/>
    <property type="evidence" value="ECO:0007669"/>
    <property type="project" value="UniProtKB-EC"/>
</dbReference>
<dbReference type="GO" id="GO:0005737">
    <property type="term" value="C:cytoplasm"/>
    <property type="evidence" value="ECO:0007669"/>
    <property type="project" value="TreeGrafter"/>
</dbReference>
<dbReference type="GO" id="GO:0052717">
    <property type="term" value="F:tRNA-specific adenosine-34 deaminase activity"/>
    <property type="evidence" value="ECO:0007669"/>
    <property type="project" value="TreeGrafter"/>
</dbReference>
<keyword evidence="2 8" id="KW-0285">Flavoprotein</keyword>
<evidence type="ECO:0000256" key="4">
    <source>
        <dbReference type="ARBA" id="ARBA00022827"/>
    </source>
</evidence>
<evidence type="ECO:0000313" key="11">
    <source>
        <dbReference type="Proteomes" id="UP000591131"/>
    </source>
</evidence>
<evidence type="ECO:0000259" key="9">
    <source>
        <dbReference type="PROSITE" id="PS51324"/>
    </source>
</evidence>
<accession>A0A7J6L830</accession>
<keyword evidence="11" id="KW-1185">Reference proteome</keyword>
<dbReference type="SUPFAM" id="SSF69000">
    <property type="entry name" value="FAD-dependent thiol oxidase"/>
    <property type="match status" value="1"/>
</dbReference>
<dbReference type="GO" id="GO:0005634">
    <property type="term" value="C:nucleus"/>
    <property type="evidence" value="ECO:0007669"/>
    <property type="project" value="TreeGrafter"/>
</dbReference>
<dbReference type="OrthoDB" id="3180714at2759"/>
<dbReference type="GO" id="GO:0008033">
    <property type="term" value="P:tRNA processing"/>
    <property type="evidence" value="ECO:0007669"/>
    <property type="project" value="UniProtKB-KW"/>
</dbReference>
<comment type="similarity">
    <text evidence="7">Belongs to the cytidine and deoxycytidylate deaminase family. ADAT3 subfamily.</text>
</comment>
<evidence type="ECO:0000313" key="10">
    <source>
        <dbReference type="EMBL" id="KAF4655341.1"/>
    </source>
</evidence>
<dbReference type="Pfam" id="PF00383">
    <property type="entry name" value="dCMP_cyt_deam_1"/>
    <property type="match status" value="1"/>
</dbReference>
<dbReference type="Proteomes" id="UP000591131">
    <property type="component" value="Unassembled WGS sequence"/>
</dbReference>
<gene>
    <name evidence="10" type="primary">ADAT3</name>
    <name evidence="10" type="ORF">FOL47_009479</name>
</gene>
<dbReference type="EMBL" id="JAAPAO010000663">
    <property type="protein sequence ID" value="KAF4655341.1"/>
    <property type="molecule type" value="Genomic_DNA"/>
</dbReference>
<organism evidence="10 11">
    <name type="scientific">Perkinsus chesapeaki</name>
    <name type="common">Clam parasite</name>
    <name type="synonym">Perkinsus andrewsi</name>
    <dbReference type="NCBI Taxonomy" id="330153"/>
    <lineage>
        <taxon>Eukaryota</taxon>
        <taxon>Sar</taxon>
        <taxon>Alveolata</taxon>
        <taxon>Perkinsozoa</taxon>
        <taxon>Perkinsea</taxon>
        <taxon>Perkinsida</taxon>
        <taxon>Perkinsidae</taxon>
        <taxon>Perkinsus</taxon>
    </lineage>
</organism>
<evidence type="ECO:0000256" key="5">
    <source>
        <dbReference type="ARBA" id="ARBA00023002"/>
    </source>
</evidence>
<feature type="domain" description="ERV/ALR sulfhydryl oxidase" evidence="9">
    <location>
        <begin position="336"/>
        <end position="443"/>
    </location>
</feature>
<evidence type="ECO:0000256" key="2">
    <source>
        <dbReference type="ARBA" id="ARBA00022630"/>
    </source>
</evidence>
<dbReference type="Gene3D" id="3.40.140.10">
    <property type="entry name" value="Cytidine Deaminase, domain 2"/>
    <property type="match status" value="1"/>
</dbReference>
<dbReference type="PANTHER" id="PTHR11079">
    <property type="entry name" value="CYTOSINE DEAMINASE FAMILY MEMBER"/>
    <property type="match status" value="1"/>
</dbReference>
<dbReference type="PROSITE" id="PS51324">
    <property type="entry name" value="ERV_ALR"/>
    <property type="match status" value="1"/>
</dbReference>
<keyword evidence="3" id="KW-0819">tRNA processing</keyword>
<evidence type="ECO:0000256" key="6">
    <source>
        <dbReference type="ARBA" id="ARBA00023157"/>
    </source>
</evidence>
<evidence type="ECO:0000256" key="1">
    <source>
        <dbReference type="ARBA" id="ARBA00001974"/>
    </source>
</evidence>
<sequence>MSAASPQRYCPKCAKFTQLLPSEFTRPLETVEVTVIDVPKGEASKVMKTLSKKSPLPSELSHLKRVRRHQEKEGILEVVVGPEGCAVPVEGFTVRLVDVPKHAALTKEQFREWNLLWPMVWRRPALERGDLALNDPSSVKRKEILRMMEAAGDIKVIIVSPNGDILAEAEADDRHPLRHASMMAINQVSAAATPLPAIHSGKRARSPESVDETLSDREKSSYLCTGCSVYLRTEPCIMCSMALLHSRVAEVFFSSGAKCPGFGGFLDLDPPLHVNHRLNHTFTVMQLTNECHCGEGAEPALSSVFESLKARLKSDEQCVEVSCDDFEVKPTAGIVYPPNRAEIGRAYWRYIHSRAPLVKLPAEKSNPEPSKTPRPTELDWLTSLIEVYPCRHCSDSFVDICCEIPPQVSSSDDYTLWWCKAHDAVNADLSKPLYGSRCSSRFLPAMREAAKKGLTLDEFESLTK</sequence>
<dbReference type="AlphaFoldDB" id="A0A7J6L830"/>
<dbReference type="SUPFAM" id="SSF53927">
    <property type="entry name" value="Cytidine deaminase-like"/>
    <property type="match status" value="1"/>
</dbReference>
<keyword evidence="4 8" id="KW-0274">FAD</keyword>
<dbReference type="CDD" id="cd01285">
    <property type="entry name" value="nucleoside_deaminase"/>
    <property type="match status" value="1"/>
</dbReference>
<evidence type="ECO:0000256" key="8">
    <source>
        <dbReference type="RuleBase" id="RU371123"/>
    </source>
</evidence>